<evidence type="ECO:0000313" key="3">
    <source>
        <dbReference type="Proteomes" id="UP000250321"/>
    </source>
</evidence>
<evidence type="ECO:0000313" key="2">
    <source>
        <dbReference type="EMBL" id="PQP91601.1"/>
    </source>
</evidence>
<name>A0A314XEQ2_PRUYE</name>
<accession>A0A314XEQ2</accession>
<keyword evidence="3" id="KW-1185">Reference proteome</keyword>
<proteinExistence type="predicted"/>
<comment type="caution">
    <text evidence="2">The sequence shown here is derived from an EMBL/GenBank/DDBJ whole genome shotgun (WGS) entry which is preliminary data.</text>
</comment>
<evidence type="ECO:0000256" key="1">
    <source>
        <dbReference type="SAM" id="MobiDB-lite"/>
    </source>
</evidence>
<dbReference type="EMBL" id="PJQY01002683">
    <property type="protein sequence ID" value="PQP91601.1"/>
    <property type="molecule type" value="Genomic_DNA"/>
</dbReference>
<protein>
    <submittedName>
        <fullName evidence="2">Uncharacterized protein</fullName>
    </submittedName>
</protein>
<dbReference type="AlphaFoldDB" id="A0A314XEQ2"/>
<reference evidence="2 3" key="1">
    <citation type="submission" date="2018-02" db="EMBL/GenBank/DDBJ databases">
        <title>Draft genome of wild Prunus yedoensis var. nudiflora.</title>
        <authorList>
            <person name="Baek S."/>
            <person name="Kim J.-H."/>
            <person name="Choi K."/>
            <person name="Kim G.-B."/>
            <person name="Cho A."/>
            <person name="Jang H."/>
            <person name="Shin C.-H."/>
            <person name="Yu H.-J."/>
            <person name="Mun J.-H."/>
        </authorList>
    </citation>
    <scope>NUCLEOTIDE SEQUENCE [LARGE SCALE GENOMIC DNA]</scope>
    <source>
        <strain evidence="3">cv. Jeju island</strain>
        <tissue evidence="2">Leaf</tissue>
    </source>
</reference>
<organism evidence="2 3">
    <name type="scientific">Prunus yedoensis var. nudiflora</name>
    <dbReference type="NCBI Taxonomy" id="2094558"/>
    <lineage>
        <taxon>Eukaryota</taxon>
        <taxon>Viridiplantae</taxon>
        <taxon>Streptophyta</taxon>
        <taxon>Embryophyta</taxon>
        <taxon>Tracheophyta</taxon>
        <taxon>Spermatophyta</taxon>
        <taxon>Magnoliopsida</taxon>
        <taxon>eudicotyledons</taxon>
        <taxon>Gunneridae</taxon>
        <taxon>Pentapetalae</taxon>
        <taxon>rosids</taxon>
        <taxon>fabids</taxon>
        <taxon>Rosales</taxon>
        <taxon>Rosaceae</taxon>
        <taxon>Amygdaloideae</taxon>
        <taxon>Amygdaleae</taxon>
        <taxon>Prunus</taxon>
    </lineage>
</organism>
<gene>
    <name evidence="2" type="ORF">Pyn_30527</name>
</gene>
<dbReference type="Proteomes" id="UP000250321">
    <property type="component" value="Unassembled WGS sequence"/>
</dbReference>
<sequence length="102" mass="10943">MPDSSKTSMEIEGWGRRGQVSSRRRILGQSHRGDLERRVAAVVFGVGRRGRFCVGGVEGTKNVTGHLMFAKLSSDDHTAEDEEDGGLPPGPCSVVTCLLGQC</sequence>
<feature type="region of interest" description="Disordered" evidence="1">
    <location>
        <begin position="1"/>
        <end position="32"/>
    </location>
</feature>